<comment type="caution">
    <text evidence="1">The sequence shown here is derived from an EMBL/GenBank/DDBJ whole genome shotgun (WGS) entry which is preliminary data.</text>
</comment>
<gene>
    <name evidence="1" type="ORF">EIK76_04010</name>
</gene>
<accession>A0A3P3QRW5</accession>
<sequence length="221" mass="24945">MALCGLWSDEKMNLKIPVLCALLLLGFNTQAEVRLTITDQQGKALEDTVVELLDPANKTFSAKKAEVKQQDLTFIPFVSAYQTGTEVDFPNMDKTRHHVYSFSPAKVFELKLYANKPEAPVLFDQPGIVALGCNIHDYMQAYIYVGESPFLQVTDSQGQVIFNQLPDGNYQLKLWHPWQNADWVTQQVQIKQGQVMNYQLAITAQEKPQKPKKGFGASYTP</sequence>
<proteinExistence type="predicted"/>
<protein>
    <submittedName>
        <fullName evidence="1">Methylamine utilization protein</fullName>
    </submittedName>
</protein>
<evidence type="ECO:0000313" key="2">
    <source>
        <dbReference type="Proteomes" id="UP000276260"/>
    </source>
</evidence>
<dbReference type="Proteomes" id="UP000276260">
    <property type="component" value="Unassembled WGS sequence"/>
</dbReference>
<organism evidence="1 2">
    <name type="scientific">Rheinheimera mesophila</name>
    <dbReference type="NCBI Taxonomy" id="1547515"/>
    <lineage>
        <taxon>Bacteria</taxon>
        <taxon>Pseudomonadati</taxon>
        <taxon>Pseudomonadota</taxon>
        <taxon>Gammaproteobacteria</taxon>
        <taxon>Chromatiales</taxon>
        <taxon>Chromatiaceae</taxon>
        <taxon>Rheinheimera</taxon>
    </lineage>
</organism>
<dbReference type="CDD" id="cd04221">
    <property type="entry name" value="MauL"/>
    <property type="match status" value="1"/>
</dbReference>
<dbReference type="InterPro" id="IPR008972">
    <property type="entry name" value="Cupredoxin"/>
</dbReference>
<evidence type="ECO:0000313" key="1">
    <source>
        <dbReference type="EMBL" id="RRJ23259.1"/>
    </source>
</evidence>
<dbReference type="AlphaFoldDB" id="A0A3P3QRW5"/>
<reference evidence="1 2" key="1">
    <citation type="submission" date="2018-11" db="EMBL/GenBank/DDBJ databases">
        <title>Draft genome analysis of Rheinheimera mesophila isolated from an industrial waste site.</title>
        <authorList>
            <person name="Yu Q."/>
            <person name="Qi Y."/>
            <person name="Zhang H."/>
            <person name="Lu Y."/>
            <person name="Pu J."/>
        </authorList>
    </citation>
    <scope>NUCLEOTIDE SEQUENCE [LARGE SCALE GENOMIC DNA]</scope>
    <source>
        <strain evidence="1 2">IITR13</strain>
    </source>
</reference>
<dbReference type="OrthoDB" id="9772097at2"/>
<dbReference type="SUPFAM" id="SSF49503">
    <property type="entry name" value="Cupredoxins"/>
    <property type="match status" value="1"/>
</dbReference>
<dbReference type="EMBL" id="RRCF01000001">
    <property type="protein sequence ID" value="RRJ23259.1"/>
    <property type="molecule type" value="Genomic_DNA"/>
</dbReference>
<keyword evidence="2" id="KW-1185">Reference proteome</keyword>
<dbReference type="InterPro" id="IPR034242">
    <property type="entry name" value="MauL"/>
</dbReference>
<dbReference type="Gene3D" id="2.60.40.420">
    <property type="entry name" value="Cupredoxins - blue copper proteins"/>
    <property type="match status" value="1"/>
</dbReference>
<name>A0A3P3QRW5_9GAMM</name>